<organism evidence="2 3">
    <name type="scientific">Sagittula salina</name>
    <dbReference type="NCBI Taxonomy" id="2820268"/>
    <lineage>
        <taxon>Bacteria</taxon>
        <taxon>Pseudomonadati</taxon>
        <taxon>Pseudomonadota</taxon>
        <taxon>Alphaproteobacteria</taxon>
        <taxon>Rhodobacterales</taxon>
        <taxon>Roseobacteraceae</taxon>
        <taxon>Sagittula</taxon>
    </lineage>
</organism>
<proteinExistence type="predicted"/>
<name>A0A940MTM9_9RHOB</name>
<evidence type="ECO:0000256" key="1">
    <source>
        <dbReference type="SAM" id="SignalP"/>
    </source>
</evidence>
<comment type="caution">
    <text evidence="2">The sequence shown here is derived from an EMBL/GenBank/DDBJ whole genome shotgun (WGS) entry which is preliminary data.</text>
</comment>
<dbReference type="EMBL" id="JAGISH010000012">
    <property type="protein sequence ID" value="MBP0484448.1"/>
    <property type="molecule type" value="Genomic_DNA"/>
</dbReference>
<evidence type="ECO:0000313" key="2">
    <source>
        <dbReference type="EMBL" id="MBP0484448.1"/>
    </source>
</evidence>
<sequence>MRTLLCHILLALAAAPVAAQSPITQVVCAPSEQMQARLTGQYRSEKTASGLRNPEEVMEVWTDAQGEWAMVIRYSSGTSCIVAMGEYWQQTAQKDPS</sequence>
<keyword evidence="1" id="KW-0732">Signal</keyword>
<feature type="chain" id="PRO_5037027198" evidence="1">
    <location>
        <begin position="20"/>
        <end position="97"/>
    </location>
</feature>
<dbReference type="AlphaFoldDB" id="A0A940MTM9"/>
<keyword evidence="3" id="KW-1185">Reference proteome</keyword>
<gene>
    <name evidence="2" type="ORF">J5474_18395</name>
</gene>
<protein>
    <submittedName>
        <fullName evidence="2">Uncharacterized protein</fullName>
    </submittedName>
</protein>
<accession>A0A940MTM9</accession>
<dbReference type="Proteomes" id="UP000675940">
    <property type="component" value="Unassembled WGS sequence"/>
</dbReference>
<dbReference type="RefSeq" id="WP_209362810.1">
    <property type="nucleotide sequence ID" value="NZ_JAGISH010000012.1"/>
</dbReference>
<evidence type="ECO:0000313" key="3">
    <source>
        <dbReference type="Proteomes" id="UP000675940"/>
    </source>
</evidence>
<feature type="signal peptide" evidence="1">
    <location>
        <begin position="1"/>
        <end position="19"/>
    </location>
</feature>
<reference evidence="2" key="1">
    <citation type="submission" date="2021-03" db="EMBL/GenBank/DDBJ databases">
        <title>Sagittula salina sp. nov. strain M10.9X isolated from the marine waste.</title>
        <authorList>
            <person name="Satari L."/>
            <person name="Molina-Menor E."/>
            <person name="Vidal-Verdu A."/>
            <person name="Pascual J."/>
            <person name="Pereto J."/>
            <person name="Porcar M."/>
        </authorList>
    </citation>
    <scope>NUCLEOTIDE SEQUENCE</scope>
    <source>
        <strain evidence="2">M10.9X</strain>
    </source>
</reference>